<dbReference type="EMBL" id="AM238664">
    <property type="protein sequence ID" value="CAJ88206.1"/>
    <property type="molecule type" value="Genomic_DNA"/>
</dbReference>
<proteinExistence type="predicted"/>
<accession>A0ACK2</accession>
<feature type="compositionally biased region" description="Basic and acidic residues" evidence="1">
    <location>
        <begin position="1"/>
        <end position="12"/>
    </location>
</feature>
<protein>
    <submittedName>
        <fullName evidence="2">Uncharacterized protein</fullName>
    </submittedName>
</protein>
<feature type="region of interest" description="Disordered" evidence="1">
    <location>
        <begin position="1"/>
        <end position="45"/>
    </location>
</feature>
<dbReference type="AlphaFoldDB" id="A0ACK2"/>
<reference evidence="2" key="1">
    <citation type="journal article" date="2006" name="Microbiology (Mosc.)">
        <title>Multiple biosynthetic and uptake systems mediate siderophore-dependent iron acquisition in Streptomyces coelicolor A3(2) and Streptomyces ambofaciens ATCC 23877.</title>
        <authorList>
            <person name="Barona-Gomez F."/>
            <person name="Lautru S."/>
            <person name="Francou F.X."/>
            <person name="Leblond P."/>
            <person name="Pernodet J.L."/>
            <person name="Challis G.L."/>
        </authorList>
    </citation>
    <scope>NUCLEOTIDE SEQUENCE</scope>
    <source>
        <strain evidence="2">ATCC 23877</strain>
    </source>
</reference>
<evidence type="ECO:0000313" key="2">
    <source>
        <dbReference type="EMBL" id="CAJ88206.1"/>
    </source>
</evidence>
<gene>
    <name evidence="2" type="ORF">SAMR0496</name>
</gene>
<evidence type="ECO:0000256" key="1">
    <source>
        <dbReference type="SAM" id="MobiDB-lite"/>
    </source>
</evidence>
<reference evidence="2" key="2">
    <citation type="journal article" date="2006" name="Mol. Biol. Evol.">
        <title>Evolution of the terminal regions of the Streptomyces linear chromosome.</title>
        <authorList>
            <person name="Choulet F."/>
            <person name="Aigle B."/>
            <person name="Gallois A."/>
            <person name="Mangenot S."/>
            <person name="Gerbaud C."/>
            <person name="Truong C."/>
            <person name="Francou F.X."/>
            <person name="Fourrier C."/>
            <person name="Guerineau M."/>
            <person name="Decaris B."/>
            <person name="Barbe V."/>
            <person name="Pernodet J.L."/>
            <person name="Leblond P."/>
        </authorList>
    </citation>
    <scope>NUCLEOTIDE SEQUENCE</scope>
    <source>
        <strain evidence="2">ATCC 23877</strain>
    </source>
</reference>
<organism evidence="2">
    <name type="scientific">Streptomyces ambofaciens (strain ATCC 23877 / 3486 / DSM 40053 / JCM 4204 / NBRC 12836 / NRRL B-2516)</name>
    <dbReference type="NCBI Taxonomy" id="278992"/>
    <lineage>
        <taxon>Bacteria</taxon>
        <taxon>Bacillati</taxon>
        <taxon>Actinomycetota</taxon>
        <taxon>Actinomycetes</taxon>
        <taxon>Kitasatosporales</taxon>
        <taxon>Streptomycetaceae</taxon>
        <taxon>Streptomyces</taxon>
    </lineage>
</organism>
<sequence>MAENADRFDTHGPRALAPTEPVGEDRIAQRPLRGPDGEHGPARPA</sequence>
<name>A0ACK2_STRA7</name>
<feature type="compositionally biased region" description="Basic and acidic residues" evidence="1">
    <location>
        <begin position="23"/>
        <end position="45"/>
    </location>
</feature>